<organism evidence="2 3">
    <name type="scientific">Corynascus novoguineensis</name>
    <dbReference type="NCBI Taxonomy" id="1126955"/>
    <lineage>
        <taxon>Eukaryota</taxon>
        <taxon>Fungi</taxon>
        <taxon>Dikarya</taxon>
        <taxon>Ascomycota</taxon>
        <taxon>Pezizomycotina</taxon>
        <taxon>Sordariomycetes</taxon>
        <taxon>Sordariomycetidae</taxon>
        <taxon>Sordariales</taxon>
        <taxon>Chaetomiaceae</taxon>
        <taxon>Corynascus</taxon>
    </lineage>
</organism>
<gene>
    <name evidence="2" type="ORF">C7999DRAFT_35389</name>
</gene>
<sequence length="378" mass="42008">MRPDMLPPLIIPKRRTRPPILVATHPGHQTEQPPLPVYRPSYPSLPARAFPNPPPEQRLDDIDDIDVFDFYNPCLLPPPSVATFPSRSHTDPSHNFTPPPPYTLDPQPGSALGLRRATQPLNREYRRRANHQVVPFRPHTPPTTRRDPELPPSPFSIQRSPSRLYARPEKPARRPIRLPQWDACGGGGGPSFKSSRPPSPVVAPHPQPARPPDWDATSSVYSIYTDDVRRGPYPHDHRNNREDDDDSSSSRGSPPSWGHDDEGGYITPYLAMRPPDESRRPRQEGGGFEYYHEKEEAALRDLWGVIDGLLGPGGKRLGDYDAASIASSVSMSEMATAAAAEDHSDTTPRASHHRESGQSVHGDGTAWWCAIRQGLLLS</sequence>
<keyword evidence="3" id="KW-1185">Reference proteome</keyword>
<feature type="region of interest" description="Disordered" evidence="1">
    <location>
        <begin position="336"/>
        <end position="361"/>
    </location>
</feature>
<feature type="compositionally biased region" description="Basic and acidic residues" evidence="1">
    <location>
        <begin position="226"/>
        <end position="241"/>
    </location>
</feature>
<evidence type="ECO:0000256" key="1">
    <source>
        <dbReference type="SAM" id="MobiDB-lite"/>
    </source>
</evidence>
<reference evidence="2" key="1">
    <citation type="journal article" date="2023" name="Mol. Phylogenet. Evol.">
        <title>Genome-scale phylogeny and comparative genomics of the fungal order Sordariales.</title>
        <authorList>
            <person name="Hensen N."/>
            <person name="Bonometti L."/>
            <person name="Westerberg I."/>
            <person name="Brannstrom I.O."/>
            <person name="Guillou S."/>
            <person name="Cros-Aarteil S."/>
            <person name="Calhoun S."/>
            <person name="Haridas S."/>
            <person name="Kuo A."/>
            <person name="Mondo S."/>
            <person name="Pangilinan J."/>
            <person name="Riley R."/>
            <person name="LaButti K."/>
            <person name="Andreopoulos B."/>
            <person name="Lipzen A."/>
            <person name="Chen C."/>
            <person name="Yan M."/>
            <person name="Daum C."/>
            <person name="Ng V."/>
            <person name="Clum A."/>
            <person name="Steindorff A."/>
            <person name="Ohm R.A."/>
            <person name="Martin F."/>
            <person name="Silar P."/>
            <person name="Natvig D.O."/>
            <person name="Lalanne C."/>
            <person name="Gautier V."/>
            <person name="Ament-Velasquez S.L."/>
            <person name="Kruys A."/>
            <person name="Hutchinson M.I."/>
            <person name="Powell A.J."/>
            <person name="Barry K."/>
            <person name="Miller A.N."/>
            <person name="Grigoriev I.V."/>
            <person name="Debuchy R."/>
            <person name="Gladieux P."/>
            <person name="Hiltunen Thoren M."/>
            <person name="Johannesson H."/>
        </authorList>
    </citation>
    <scope>NUCLEOTIDE SEQUENCE</scope>
    <source>
        <strain evidence="2">CBS 359.72</strain>
    </source>
</reference>
<feature type="region of interest" description="Disordered" evidence="1">
    <location>
        <begin position="85"/>
        <end position="109"/>
    </location>
</feature>
<comment type="caution">
    <text evidence="2">The sequence shown here is derived from an EMBL/GenBank/DDBJ whole genome shotgun (WGS) entry which is preliminary data.</text>
</comment>
<evidence type="ECO:0000313" key="3">
    <source>
        <dbReference type="Proteomes" id="UP001303647"/>
    </source>
</evidence>
<feature type="region of interest" description="Disordered" evidence="1">
    <location>
        <begin position="125"/>
        <end position="285"/>
    </location>
</feature>
<dbReference type="AlphaFoldDB" id="A0AAN7CP16"/>
<feature type="region of interest" description="Disordered" evidence="1">
    <location>
        <begin position="23"/>
        <end position="60"/>
    </location>
</feature>
<accession>A0AAN7CP16</accession>
<feature type="compositionally biased region" description="Basic and acidic residues" evidence="1">
    <location>
        <begin position="274"/>
        <end position="283"/>
    </location>
</feature>
<feature type="compositionally biased region" description="Pro residues" evidence="1">
    <location>
        <begin position="197"/>
        <end position="211"/>
    </location>
</feature>
<protein>
    <submittedName>
        <fullName evidence="2">Uncharacterized protein</fullName>
    </submittedName>
</protein>
<name>A0AAN7CP16_9PEZI</name>
<dbReference type="EMBL" id="MU857749">
    <property type="protein sequence ID" value="KAK4244238.1"/>
    <property type="molecule type" value="Genomic_DNA"/>
</dbReference>
<reference evidence="2" key="2">
    <citation type="submission" date="2023-05" db="EMBL/GenBank/DDBJ databases">
        <authorList>
            <consortium name="Lawrence Berkeley National Laboratory"/>
            <person name="Steindorff A."/>
            <person name="Hensen N."/>
            <person name="Bonometti L."/>
            <person name="Westerberg I."/>
            <person name="Brannstrom I.O."/>
            <person name="Guillou S."/>
            <person name="Cros-Aarteil S."/>
            <person name="Calhoun S."/>
            <person name="Haridas S."/>
            <person name="Kuo A."/>
            <person name="Mondo S."/>
            <person name="Pangilinan J."/>
            <person name="Riley R."/>
            <person name="Labutti K."/>
            <person name="Andreopoulos B."/>
            <person name="Lipzen A."/>
            <person name="Chen C."/>
            <person name="Yanf M."/>
            <person name="Daum C."/>
            <person name="Ng V."/>
            <person name="Clum A."/>
            <person name="Ohm R."/>
            <person name="Martin F."/>
            <person name="Silar P."/>
            <person name="Natvig D."/>
            <person name="Lalanne C."/>
            <person name="Gautier V."/>
            <person name="Ament-Velasquez S.L."/>
            <person name="Kruys A."/>
            <person name="Hutchinson M.I."/>
            <person name="Powell A.J."/>
            <person name="Barry K."/>
            <person name="Miller A.N."/>
            <person name="Grigoriev I.V."/>
            <person name="Debuchy R."/>
            <person name="Gladieux P."/>
            <person name="Thoren M.H."/>
            <person name="Johannesson H."/>
        </authorList>
    </citation>
    <scope>NUCLEOTIDE SEQUENCE</scope>
    <source>
        <strain evidence="2">CBS 359.72</strain>
    </source>
</reference>
<proteinExistence type="predicted"/>
<evidence type="ECO:0000313" key="2">
    <source>
        <dbReference type="EMBL" id="KAK4244238.1"/>
    </source>
</evidence>
<dbReference type="Proteomes" id="UP001303647">
    <property type="component" value="Unassembled WGS sequence"/>
</dbReference>